<comment type="subunit">
    <text evidence="7">Part of the 50S ribosomal subunit.</text>
</comment>
<evidence type="ECO:0000256" key="6">
    <source>
        <dbReference type="ARBA" id="ARBA00035687"/>
    </source>
</evidence>
<dbReference type="Gene3D" id="4.10.830.30">
    <property type="entry name" value="Ribosomal protein L31"/>
    <property type="match status" value="1"/>
</dbReference>
<protein>
    <recommendedName>
        <fullName evidence="6 7">Large ribosomal subunit protein bL31</fullName>
    </recommendedName>
</protein>
<dbReference type="AlphaFoldDB" id="A0A2H0NB00"/>
<comment type="function">
    <text evidence="7">Binds the 23S rRNA.</text>
</comment>
<keyword evidence="3 7" id="KW-0694">RNA-binding</keyword>
<evidence type="ECO:0000256" key="3">
    <source>
        <dbReference type="ARBA" id="ARBA00022884"/>
    </source>
</evidence>
<feature type="region of interest" description="Disordered" evidence="8">
    <location>
        <begin position="96"/>
        <end position="118"/>
    </location>
</feature>
<dbReference type="NCBIfam" id="NF000612">
    <property type="entry name" value="PRK00019.1"/>
    <property type="match status" value="1"/>
</dbReference>
<accession>A0A2H0NB00</accession>
<evidence type="ECO:0000256" key="4">
    <source>
        <dbReference type="ARBA" id="ARBA00022980"/>
    </source>
</evidence>
<evidence type="ECO:0000256" key="1">
    <source>
        <dbReference type="ARBA" id="ARBA00009296"/>
    </source>
</evidence>
<sequence>MKKNIHPTYYSDAKIICACGNVLTIGSTVKESHIEICSACHPFYTGKEKLIDTAGRVDRFKKMQKLQKETSKIRKGKAVKKKKAVAKKLAKEKARIKEEIKVNNTTKTTTPKKKSTKK</sequence>
<comment type="similarity">
    <text evidence="1 7">Belongs to the bacterial ribosomal protein bL31 family. Type A subfamily.</text>
</comment>
<keyword evidence="5 7" id="KW-0687">Ribonucleoprotein</keyword>
<keyword evidence="2 7" id="KW-0699">rRNA-binding</keyword>
<gene>
    <name evidence="7" type="primary">rpmE</name>
    <name evidence="9" type="ORF">COV55_04995</name>
</gene>
<evidence type="ECO:0000313" key="10">
    <source>
        <dbReference type="Proteomes" id="UP000230564"/>
    </source>
</evidence>
<dbReference type="GO" id="GO:0006412">
    <property type="term" value="P:translation"/>
    <property type="evidence" value="ECO:0007669"/>
    <property type="project" value="UniProtKB-UniRule"/>
</dbReference>
<dbReference type="Proteomes" id="UP000230564">
    <property type="component" value="Unassembled WGS sequence"/>
</dbReference>
<feature type="binding site" evidence="7">
    <location>
        <position position="37"/>
    </location>
    <ligand>
        <name>Zn(2+)</name>
        <dbReference type="ChEBI" id="CHEBI:29105"/>
    </ligand>
</feature>
<reference evidence="9 10" key="1">
    <citation type="submission" date="2017-09" db="EMBL/GenBank/DDBJ databases">
        <title>Depth-based differentiation of microbial function through sediment-hosted aquifers and enrichment of novel symbionts in the deep terrestrial subsurface.</title>
        <authorList>
            <person name="Probst A.J."/>
            <person name="Ladd B."/>
            <person name="Jarett J.K."/>
            <person name="Geller-Mcgrath D.E."/>
            <person name="Sieber C.M."/>
            <person name="Emerson J.B."/>
            <person name="Anantharaman K."/>
            <person name="Thomas B.C."/>
            <person name="Malmstrom R."/>
            <person name="Stieglmeier M."/>
            <person name="Klingl A."/>
            <person name="Woyke T."/>
            <person name="Ryan C.M."/>
            <person name="Banfield J.F."/>
        </authorList>
    </citation>
    <scope>NUCLEOTIDE SEQUENCE [LARGE SCALE GENOMIC DNA]</scope>
    <source>
        <strain evidence="9">CG11_big_fil_rev_8_21_14_0_20_36_20</strain>
    </source>
</reference>
<dbReference type="InterPro" id="IPR042105">
    <property type="entry name" value="Ribosomal_bL31_sf"/>
</dbReference>
<dbReference type="SUPFAM" id="SSF143800">
    <property type="entry name" value="L28p-like"/>
    <property type="match status" value="1"/>
</dbReference>
<evidence type="ECO:0000256" key="8">
    <source>
        <dbReference type="SAM" id="MobiDB-lite"/>
    </source>
</evidence>
<dbReference type="GO" id="GO:0003735">
    <property type="term" value="F:structural constituent of ribosome"/>
    <property type="evidence" value="ECO:0007669"/>
    <property type="project" value="InterPro"/>
</dbReference>
<dbReference type="EMBL" id="PCWQ01000023">
    <property type="protein sequence ID" value="PIR06057.1"/>
    <property type="molecule type" value="Genomic_DNA"/>
</dbReference>
<comment type="caution">
    <text evidence="9">The sequence shown here is derived from an EMBL/GenBank/DDBJ whole genome shotgun (WGS) entry which is preliminary data.</text>
</comment>
<evidence type="ECO:0000256" key="5">
    <source>
        <dbReference type="ARBA" id="ARBA00023274"/>
    </source>
</evidence>
<dbReference type="NCBIfam" id="TIGR00105">
    <property type="entry name" value="L31"/>
    <property type="match status" value="1"/>
</dbReference>
<dbReference type="InterPro" id="IPR034704">
    <property type="entry name" value="Ribosomal_bL28/bL31-like_sf"/>
</dbReference>
<organism evidence="9 10">
    <name type="scientific">Candidatus Komeilibacteria bacterium CG11_big_fil_rev_8_21_14_0_20_36_20</name>
    <dbReference type="NCBI Taxonomy" id="1974477"/>
    <lineage>
        <taxon>Bacteria</taxon>
        <taxon>Candidatus Komeiliibacteriota</taxon>
    </lineage>
</organism>
<dbReference type="GO" id="GO:0005840">
    <property type="term" value="C:ribosome"/>
    <property type="evidence" value="ECO:0007669"/>
    <property type="project" value="UniProtKB-KW"/>
</dbReference>
<evidence type="ECO:0000313" key="9">
    <source>
        <dbReference type="EMBL" id="PIR06057.1"/>
    </source>
</evidence>
<dbReference type="GO" id="GO:1990904">
    <property type="term" value="C:ribonucleoprotein complex"/>
    <property type="evidence" value="ECO:0007669"/>
    <property type="project" value="UniProtKB-KW"/>
</dbReference>
<dbReference type="PANTHER" id="PTHR33280">
    <property type="entry name" value="50S RIBOSOMAL PROTEIN L31, CHLOROPLASTIC"/>
    <property type="match status" value="1"/>
</dbReference>
<dbReference type="PRINTS" id="PR01249">
    <property type="entry name" value="RIBOSOMALL31"/>
</dbReference>
<dbReference type="PANTHER" id="PTHR33280:SF1">
    <property type="entry name" value="LARGE RIBOSOMAL SUBUNIT PROTEIN BL31C"/>
    <property type="match status" value="1"/>
</dbReference>
<keyword evidence="4 7" id="KW-0689">Ribosomal protein</keyword>
<evidence type="ECO:0000256" key="7">
    <source>
        <dbReference type="HAMAP-Rule" id="MF_00501"/>
    </source>
</evidence>
<evidence type="ECO:0000256" key="2">
    <source>
        <dbReference type="ARBA" id="ARBA00022730"/>
    </source>
</evidence>
<keyword evidence="7" id="KW-0862">Zinc</keyword>
<dbReference type="InterPro" id="IPR027491">
    <property type="entry name" value="Ribosomal_bL31_A"/>
</dbReference>
<keyword evidence="7" id="KW-0479">Metal-binding</keyword>
<feature type="binding site" evidence="7">
    <location>
        <position position="19"/>
    </location>
    <ligand>
        <name>Zn(2+)</name>
        <dbReference type="ChEBI" id="CHEBI:29105"/>
    </ligand>
</feature>
<feature type="binding site" evidence="7">
    <location>
        <position position="40"/>
    </location>
    <ligand>
        <name>Zn(2+)</name>
        <dbReference type="ChEBI" id="CHEBI:29105"/>
    </ligand>
</feature>
<dbReference type="Pfam" id="PF01197">
    <property type="entry name" value="Ribosomal_L31"/>
    <property type="match status" value="1"/>
</dbReference>
<dbReference type="PROSITE" id="PS01143">
    <property type="entry name" value="RIBOSOMAL_L31"/>
    <property type="match status" value="1"/>
</dbReference>
<dbReference type="GO" id="GO:0046872">
    <property type="term" value="F:metal ion binding"/>
    <property type="evidence" value="ECO:0007669"/>
    <property type="project" value="UniProtKB-KW"/>
</dbReference>
<proteinExistence type="inferred from homology"/>
<name>A0A2H0NB00_9BACT</name>
<dbReference type="HAMAP" id="MF_00501">
    <property type="entry name" value="Ribosomal_bL31_1"/>
    <property type="match status" value="1"/>
</dbReference>
<comment type="cofactor">
    <cofactor evidence="7">
        <name>Zn(2+)</name>
        <dbReference type="ChEBI" id="CHEBI:29105"/>
    </cofactor>
    <text evidence="7">Binds 1 zinc ion per subunit.</text>
</comment>
<feature type="binding site" evidence="7">
    <location>
        <position position="17"/>
    </location>
    <ligand>
        <name>Zn(2+)</name>
        <dbReference type="ChEBI" id="CHEBI:29105"/>
    </ligand>
</feature>
<dbReference type="GO" id="GO:0019843">
    <property type="term" value="F:rRNA binding"/>
    <property type="evidence" value="ECO:0007669"/>
    <property type="project" value="UniProtKB-KW"/>
</dbReference>
<dbReference type="InterPro" id="IPR002150">
    <property type="entry name" value="Ribosomal_bL31"/>
</dbReference>